<accession>A0A084IN33</accession>
<dbReference type="InterPro" id="IPR003661">
    <property type="entry name" value="HisK_dim/P_dom"/>
</dbReference>
<evidence type="ECO:0000313" key="13">
    <source>
        <dbReference type="Proteomes" id="UP000028302"/>
    </source>
</evidence>
<evidence type="ECO:0000256" key="7">
    <source>
        <dbReference type="ARBA" id="ARBA00022840"/>
    </source>
</evidence>
<dbReference type="NCBIfam" id="TIGR00229">
    <property type="entry name" value="sensory_box"/>
    <property type="match status" value="1"/>
</dbReference>
<keyword evidence="5" id="KW-0547">Nucleotide-binding</keyword>
<dbReference type="Pfam" id="PF02518">
    <property type="entry name" value="HATPase_c"/>
    <property type="match status" value="1"/>
</dbReference>
<dbReference type="eggNOG" id="COG3852">
    <property type="taxonomic scope" value="Bacteria"/>
</dbReference>
<dbReference type="Pfam" id="PF08447">
    <property type="entry name" value="PAS_3"/>
    <property type="match status" value="1"/>
</dbReference>
<dbReference type="EMBL" id="APNK01000006">
    <property type="protein sequence ID" value="KEZ78117.1"/>
    <property type="molecule type" value="Genomic_DNA"/>
</dbReference>
<evidence type="ECO:0000256" key="1">
    <source>
        <dbReference type="ARBA" id="ARBA00000085"/>
    </source>
</evidence>
<dbReference type="SMART" id="SM00388">
    <property type="entry name" value="HisKA"/>
    <property type="match status" value="1"/>
</dbReference>
<dbReference type="EC" id="2.7.13.3" evidence="2"/>
<dbReference type="InterPro" id="IPR035965">
    <property type="entry name" value="PAS-like_dom_sf"/>
</dbReference>
<keyword evidence="9" id="KW-0175">Coiled coil</keyword>
<dbReference type="OrthoDB" id="9770795at2"/>
<dbReference type="InterPro" id="IPR036890">
    <property type="entry name" value="HATPase_C_sf"/>
</dbReference>
<dbReference type="InterPro" id="IPR001610">
    <property type="entry name" value="PAC"/>
</dbReference>
<dbReference type="STRING" id="1304275.C41B8_06017"/>
<evidence type="ECO:0000259" key="10">
    <source>
        <dbReference type="PROSITE" id="PS50109"/>
    </source>
</evidence>
<protein>
    <recommendedName>
        <fullName evidence="2">histidine kinase</fullName>
        <ecNumber evidence="2">2.7.13.3</ecNumber>
    </recommendedName>
</protein>
<sequence>MSSTPNSSTSLPADLATAHEQIKSLRSDLTHCEKRVNAAERETRCFRELAEHIQEVFWMTNPLGDELIYISPAYEHIWGQPCNSLYEDPGRRLAWVHESDRDRVLKAFKRDAAKGLYDETFRINRPDGEVRWIRDRAFPVYDSSGEIYRLAGFAIDLTDEVESQDRMNELQNLIAMRERISVFASLGTGLAHDLGQPLTSARNFVTRALTVARDEGSAETDLLVRADYQIQRASAIIRHLRDFAREGRPTINQQSLFPVLSEVRDLLEPSLRAERVLFCWPNQLELSNIELPMDRVFTQQVLRNLISNAIEALAQSSVATDNRRITLTVDNTNDARVDIYVADNGGGIAEDVELFSPFTTTKSNGLGLGLSVSRSLARSHGGDLYLVHHGRGGSDPTCFMLRLPRKFVAAA</sequence>
<dbReference type="InterPro" id="IPR005467">
    <property type="entry name" value="His_kinase_dom"/>
</dbReference>
<dbReference type="PANTHER" id="PTHR43065">
    <property type="entry name" value="SENSOR HISTIDINE KINASE"/>
    <property type="match status" value="1"/>
</dbReference>
<dbReference type="SMART" id="SM00387">
    <property type="entry name" value="HATPase_c"/>
    <property type="match status" value="1"/>
</dbReference>
<proteinExistence type="predicted"/>
<reference evidence="12 13" key="1">
    <citation type="submission" date="2013-03" db="EMBL/GenBank/DDBJ databases">
        <title>Salinisphaera hydrothermalis C41B8 Genome Sequencing.</title>
        <authorList>
            <person name="Li C."/>
            <person name="Lai Q."/>
            <person name="Shao Z."/>
        </authorList>
    </citation>
    <scope>NUCLEOTIDE SEQUENCE [LARGE SCALE GENOMIC DNA]</scope>
    <source>
        <strain evidence="12 13">C41B8</strain>
    </source>
</reference>
<keyword evidence="8" id="KW-0902">Two-component regulatory system</keyword>
<dbReference type="GO" id="GO:0005524">
    <property type="term" value="F:ATP binding"/>
    <property type="evidence" value="ECO:0007669"/>
    <property type="project" value="UniProtKB-KW"/>
</dbReference>
<dbReference type="SMART" id="SM00086">
    <property type="entry name" value="PAC"/>
    <property type="match status" value="1"/>
</dbReference>
<dbReference type="InterPro" id="IPR013655">
    <property type="entry name" value="PAS_fold_3"/>
</dbReference>
<keyword evidence="13" id="KW-1185">Reference proteome</keyword>
<dbReference type="CDD" id="cd00130">
    <property type="entry name" value="PAS"/>
    <property type="match status" value="1"/>
</dbReference>
<dbReference type="InterPro" id="IPR000014">
    <property type="entry name" value="PAS"/>
</dbReference>
<dbReference type="RefSeq" id="WP_037335515.1">
    <property type="nucleotide sequence ID" value="NZ_APNK01000006.1"/>
</dbReference>
<evidence type="ECO:0000256" key="9">
    <source>
        <dbReference type="SAM" id="Coils"/>
    </source>
</evidence>
<dbReference type="GO" id="GO:0000155">
    <property type="term" value="F:phosphorelay sensor kinase activity"/>
    <property type="evidence" value="ECO:0007669"/>
    <property type="project" value="InterPro"/>
</dbReference>
<keyword evidence="3" id="KW-0597">Phosphoprotein</keyword>
<dbReference type="PRINTS" id="PR00344">
    <property type="entry name" value="BCTRLSENSOR"/>
</dbReference>
<dbReference type="PROSITE" id="PS50109">
    <property type="entry name" value="HIS_KIN"/>
    <property type="match status" value="1"/>
</dbReference>
<dbReference type="PROSITE" id="PS50113">
    <property type="entry name" value="PAC"/>
    <property type="match status" value="1"/>
</dbReference>
<dbReference type="PANTHER" id="PTHR43065:SF10">
    <property type="entry name" value="PEROXIDE STRESS-ACTIVATED HISTIDINE KINASE MAK3"/>
    <property type="match status" value="1"/>
</dbReference>
<dbReference type="Gene3D" id="1.10.287.130">
    <property type="match status" value="1"/>
</dbReference>
<dbReference type="InterPro" id="IPR003594">
    <property type="entry name" value="HATPase_dom"/>
</dbReference>
<comment type="catalytic activity">
    <reaction evidence="1">
        <text>ATP + protein L-histidine = ADP + protein N-phospho-L-histidine.</text>
        <dbReference type="EC" id="2.7.13.3"/>
    </reaction>
</comment>
<feature type="domain" description="Histidine kinase" evidence="10">
    <location>
        <begin position="189"/>
        <end position="407"/>
    </location>
</feature>
<keyword evidence="7" id="KW-0067">ATP-binding</keyword>
<evidence type="ECO:0000256" key="3">
    <source>
        <dbReference type="ARBA" id="ARBA00022553"/>
    </source>
</evidence>
<evidence type="ECO:0000313" key="12">
    <source>
        <dbReference type="EMBL" id="KEZ78117.1"/>
    </source>
</evidence>
<name>A0A084IN33_SALHC</name>
<organism evidence="12 13">
    <name type="scientific">Salinisphaera hydrothermalis (strain C41B8)</name>
    <dbReference type="NCBI Taxonomy" id="1304275"/>
    <lineage>
        <taxon>Bacteria</taxon>
        <taxon>Pseudomonadati</taxon>
        <taxon>Pseudomonadota</taxon>
        <taxon>Gammaproteobacteria</taxon>
        <taxon>Salinisphaerales</taxon>
        <taxon>Salinisphaeraceae</taxon>
        <taxon>Salinisphaera</taxon>
    </lineage>
</organism>
<dbReference type="AlphaFoldDB" id="A0A084IN33"/>
<feature type="domain" description="PAC" evidence="11">
    <location>
        <begin position="117"/>
        <end position="169"/>
    </location>
</feature>
<gene>
    <name evidence="12" type="ORF">C41B8_06017</name>
</gene>
<dbReference type="Proteomes" id="UP000028302">
    <property type="component" value="Unassembled WGS sequence"/>
</dbReference>
<dbReference type="CDD" id="cd00082">
    <property type="entry name" value="HisKA"/>
    <property type="match status" value="1"/>
</dbReference>
<feature type="coiled-coil region" evidence="9">
    <location>
        <begin position="15"/>
        <end position="42"/>
    </location>
</feature>
<evidence type="ECO:0000256" key="6">
    <source>
        <dbReference type="ARBA" id="ARBA00022777"/>
    </source>
</evidence>
<evidence type="ECO:0000259" key="11">
    <source>
        <dbReference type="PROSITE" id="PS50113"/>
    </source>
</evidence>
<dbReference type="SUPFAM" id="SSF55785">
    <property type="entry name" value="PYP-like sensor domain (PAS domain)"/>
    <property type="match status" value="1"/>
</dbReference>
<comment type="caution">
    <text evidence="12">The sequence shown here is derived from an EMBL/GenBank/DDBJ whole genome shotgun (WGS) entry which is preliminary data.</text>
</comment>
<dbReference type="InterPro" id="IPR000700">
    <property type="entry name" value="PAS-assoc_C"/>
</dbReference>
<keyword evidence="4" id="KW-0808">Transferase</keyword>
<dbReference type="Gene3D" id="3.30.565.10">
    <property type="entry name" value="Histidine kinase-like ATPase, C-terminal domain"/>
    <property type="match status" value="1"/>
</dbReference>
<dbReference type="SUPFAM" id="SSF55874">
    <property type="entry name" value="ATPase domain of HSP90 chaperone/DNA topoisomerase II/histidine kinase"/>
    <property type="match status" value="1"/>
</dbReference>
<dbReference type="InterPro" id="IPR036097">
    <property type="entry name" value="HisK_dim/P_sf"/>
</dbReference>
<dbReference type="InterPro" id="IPR004358">
    <property type="entry name" value="Sig_transdc_His_kin-like_C"/>
</dbReference>
<evidence type="ECO:0000256" key="2">
    <source>
        <dbReference type="ARBA" id="ARBA00012438"/>
    </source>
</evidence>
<dbReference type="SUPFAM" id="SSF47384">
    <property type="entry name" value="Homodimeric domain of signal transducing histidine kinase"/>
    <property type="match status" value="1"/>
</dbReference>
<keyword evidence="6 12" id="KW-0418">Kinase</keyword>
<dbReference type="Gene3D" id="3.30.450.20">
    <property type="entry name" value="PAS domain"/>
    <property type="match status" value="1"/>
</dbReference>
<evidence type="ECO:0000256" key="4">
    <source>
        <dbReference type="ARBA" id="ARBA00022679"/>
    </source>
</evidence>
<evidence type="ECO:0000256" key="8">
    <source>
        <dbReference type="ARBA" id="ARBA00023012"/>
    </source>
</evidence>
<evidence type="ECO:0000256" key="5">
    <source>
        <dbReference type="ARBA" id="ARBA00022741"/>
    </source>
</evidence>